<dbReference type="Pfam" id="PF13556">
    <property type="entry name" value="HTH_30"/>
    <property type="match status" value="1"/>
</dbReference>
<dbReference type="InterPro" id="IPR051448">
    <property type="entry name" value="CdaR-like_regulators"/>
</dbReference>
<keyword evidence="4" id="KW-1185">Reference proteome</keyword>
<dbReference type="RefSeq" id="WP_024462698.1">
    <property type="nucleotide sequence ID" value="NZ_CP062939.1"/>
</dbReference>
<name>A0A087EA94_9BIFI</name>
<organism evidence="3 4">
    <name type="scientific">Bifidobacterium subtile</name>
    <dbReference type="NCBI Taxonomy" id="77635"/>
    <lineage>
        <taxon>Bacteria</taxon>
        <taxon>Bacillati</taxon>
        <taxon>Actinomycetota</taxon>
        <taxon>Actinomycetes</taxon>
        <taxon>Bifidobacteriales</taxon>
        <taxon>Bifidobacteriaceae</taxon>
        <taxon>Bifidobacterium</taxon>
    </lineage>
</organism>
<dbReference type="PANTHER" id="PTHR33744:SF1">
    <property type="entry name" value="DNA-BINDING TRANSCRIPTIONAL ACTIVATOR ADER"/>
    <property type="match status" value="1"/>
</dbReference>
<evidence type="ECO:0000313" key="4">
    <source>
        <dbReference type="Proteomes" id="UP000029055"/>
    </source>
</evidence>
<protein>
    <submittedName>
        <fullName evidence="3">Translation regulator</fullName>
    </submittedName>
</protein>
<dbReference type="Proteomes" id="UP000029055">
    <property type="component" value="Unassembled WGS sequence"/>
</dbReference>
<sequence length="539" mass="59577">MSITIGQLLAVPELKLRLVHDGGCNGTESIVWVHATDVVNAAEFAEPGEVLLTCSTNFPLEDMSNANDLSLLRRDRHKLGLSSSFKDAESAKEAYDELWMHYVSSLSRAGVMAIGFGVKMKHPVIPQACIDAVKQHNMLLFEVPEEVNFSQIAKTVIRSQAEESENVQRVMYSAQRELFEASNDRNPIEAVVNRAALLSSGWAAFIDTEMRIISISNQSMRKRAMLLAVRMRKQKERDGDAAKTLFGVASGAIRYCVCLIGQKGQTFGMLVVSTSRSGSYGDIFRSLGVAAADALMWSLPQHIERFRSESRLRAIAMGELQAGRAQSAASIMGPLWKWTPSYPARLYCVEPFGVSNDMDFATMSIESACPDSVFGEYEDRLWILTSKDGCDAVERWIEGSGALDSGYAAVRGPRSFPGAFNKAVQNLLLHRAGSRDSVLDITPHELVDPDLAQMYAEELFAPLKDVPAAENHSLMATLRELMSASFNIGTAASRLKVHRHTVENRVVKLERLLGLDFADESARVRLWIAYSFIRDAEQA</sequence>
<dbReference type="AlphaFoldDB" id="A0A087EA94"/>
<dbReference type="EMBL" id="JGZR01000003">
    <property type="protein sequence ID" value="KFJ04695.1"/>
    <property type="molecule type" value="Genomic_DNA"/>
</dbReference>
<feature type="domain" description="PucR C-terminal helix-turn-helix" evidence="2">
    <location>
        <begin position="474"/>
        <end position="530"/>
    </location>
</feature>
<dbReference type="InterPro" id="IPR012914">
    <property type="entry name" value="PucR_dom"/>
</dbReference>
<evidence type="ECO:0000259" key="2">
    <source>
        <dbReference type="Pfam" id="PF13556"/>
    </source>
</evidence>
<dbReference type="Gene3D" id="1.10.10.2840">
    <property type="entry name" value="PucR C-terminal helix-turn-helix domain"/>
    <property type="match status" value="1"/>
</dbReference>
<dbReference type="eggNOG" id="COG2508">
    <property type="taxonomic scope" value="Bacteria"/>
</dbReference>
<feature type="domain" description="Purine catabolism PurC-like" evidence="1">
    <location>
        <begin position="97"/>
        <end position="158"/>
    </location>
</feature>
<evidence type="ECO:0000313" key="3">
    <source>
        <dbReference type="EMBL" id="KFJ04695.1"/>
    </source>
</evidence>
<dbReference type="STRING" id="77635.BISU_0706"/>
<proteinExistence type="predicted"/>
<dbReference type="PANTHER" id="PTHR33744">
    <property type="entry name" value="CARBOHYDRATE DIACID REGULATOR"/>
    <property type="match status" value="1"/>
</dbReference>
<dbReference type="Pfam" id="PF07905">
    <property type="entry name" value="PucR"/>
    <property type="match status" value="1"/>
</dbReference>
<gene>
    <name evidence="3" type="ORF">BISU_0706</name>
</gene>
<accession>A0A087EA94</accession>
<evidence type="ECO:0000259" key="1">
    <source>
        <dbReference type="Pfam" id="PF07905"/>
    </source>
</evidence>
<comment type="caution">
    <text evidence="3">The sequence shown here is derived from an EMBL/GenBank/DDBJ whole genome shotgun (WGS) entry which is preliminary data.</text>
</comment>
<dbReference type="InterPro" id="IPR042070">
    <property type="entry name" value="PucR_C-HTH_sf"/>
</dbReference>
<dbReference type="OrthoDB" id="8450798at2"/>
<reference evidence="3 4" key="1">
    <citation type="submission" date="2014-03" db="EMBL/GenBank/DDBJ databases">
        <title>Genomics of Bifidobacteria.</title>
        <authorList>
            <person name="Ventura M."/>
            <person name="Milani C."/>
            <person name="Lugli G.A."/>
        </authorList>
    </citation>
    <scope>NUCLEOTIDE SEQUENCE [LARGE SCALE GENOMIC DNA]</scope>
    <source>
        <strain evidence="3 4">LMG 11597</strain>
    </source>
</reference>
<dbReference type="InterPro" id="IPR025736">
    <property type="entry name" value="PucR_C-HTH_dom"/>
</dbReference>